<feature type="compositionally biased region" description="Polar residues" evidence="1">
    <location>
        <begin position="187"/>
        <end position="200"/>
    </location>
</feature>
<feature type="region of interest" description="Disordered" evidence="1">
    <location>
        <begin position="529"/>
        <end position="602"/>
    </location>
</feature>
<feature type="compositionally biased region" description="Pro residues" evidence="1">
    <location>
        <begin position="470"/>
        <end position="480"/>
    </location>
</feature>
<name>A0AAV5ALT7_9AGAM</name>
<reference evidence="3" key="1">
    <citation type="submission" date="2021-10" db="EMBL/GenBank/DDBJ databases">
        <title>De novo Genome Assembly of Clathrus columnatus (Basidiomycota, Fungi) Using Illumina and Nanopore Sequence Data.</title>
        <authorList>
            <person name="Ogiso-Tanaka E."/>
            <person name="Itagaki H."/>
            <person name="Hosoya T."/>
            <person name="Hosaka K."/>
        </authorList>
    </citation>
    <scope>NUCLEOTIDE SEQUENCE</scope>
    <source>
        <strain evidence="3">MO-923</strain>
    </source>
</reference>
<feature type="compositionally biased region" description="Acidic residues" evidence="1">
    <location>
        <begin position="539"/>
        <end position="602"/>
    </location>
</feature>
<feature type="compositionally biased region" description="Polar residues" evidence="1">
    <location>
        <begin position="207"/>
        <end position="216"/>
    </location>
</feature>
<evidence type="ECO:0000313" key="3">
    <source>
        <dbReference type="EMBL" id="GJJ13674.1"/>
    </source>
</evidence>
<dbReference type="EMBL" id="BPWL01000009">
    <property type="protein sequence ID" value="GJJ13674.1"/>
    <property type="molecule type" value="Genomic_DNA"/>
</dbReference>
<feature type="region of interest" description="Disordered" evidence="1">
    <location>
        <begin position="176"/>
        <end position="220"/>
    </location>
</feature>
<dbReference type="Proteomes" id="UP001050691">
    <property type="component" value="Unassembled WGS sequence"/>
</dbReference>
<evidence type="ECO:0000313" key="4">
    <source>
        <dbReference type="Proteomes" id="UP001050691"/>
    </source>
</evidence>
<protein>
    <submittedName>
        <fullName evidence="3">Uncharacterized protein</fullName>
    </submittedName>
</protein>
<keyword evidence="2" id="KW-0732">Signal</keyword>
<sequence length="602" mass="68503">MITSPSIDLLFVFVQFLVQYSDGPRISSFDHNKTSGSGTCKPGVHRLSGQYHSSVQNELKAFKKRTISSEVLVLTATLIALHIHLLRTTLLTFRSPTKTMSSSFVLRNQVPHTDENLIYLQRKGVINYPMNYNFTSLDSSYAVIPISKTVRKKHELQNWANDKARFIPPQDANLVYRNGPRFDENHNPSSQEITPTSSKLGSKWGDITSNNESPGTRSGEIQAGLNVRSNENNAEAEDNHINLSSQWEDFVEWVENQHYVDVDIEGQRQENTGGVGKGIGLATEPETDIQCSSEYKQNKGKGKALSEHNPDVGMTYAQHPQQSLYHPIPRNNVFFVNDSFPNNIIHNNSIIPAQTQILENVPRARQYVYDNGSQPYQYYNHSENEVRWPDAPNTNTSYYQTEFVQGSSKGNPHPSFRVQPNYTSERGTSLPPNLFNYMPPTRSKRPREDEFIEQPSSPPLKRHNRRQTPPHFPPMRTPSPFPSLAPMWDVIPPQFHMQPSCSFSGMNVPFSLPERGIASEVLAARHYTKETAPEKDGWESQEEDDCEDDEDEEGKEEDDDDDTECEDDDDTEGDEEDDDIECEEDEDTEGEECHGEDEYEYI</sequence>
<keyword evidence="4" id="KW-1185">Reference proteome</keyword>
<feature type="region of interest" description="Disordered" evidence="1">
    <location>
        <begin position="421"/>
        <end position="480"/>
    </location>
</feature>
<accession>A0AAV5ALT7</accession>
<evidence type="ECO:0000256" key="2">
    <source>
        <dbReference type="SAM" id="SignalP"/>
    </source>
</evidence>
<feature type="signal peptide" evidence="2">
    <location>
        <begin position="1"/>
        <end position="23"/>
    </location>
</feature>
<dbReference type="AlphaFoldDB" id="A0AAV5ALT7"/>
<gene>
    <name evidence="3" type="ORF">Clacol_007930</name>
</gene>
<feature type="chain" id="PRO_5043528755" evidence="2">
    <location>
        <begin position="24"/>
        <end position="602"/>
    </location>
</feature>
<proteinExistence type="predicted"/>
<evidence type="ECO:0000256" key="1">
    <source>
        <dbReference type="SAM" id="MobiDB-lite"/>
    </source>
</evidence>
<comment type="caution">
    <text evidence="3">The sequence shown here is derived from an EMBL/GenBank/DDBJ whole genome shotgun (WGS) entry which is preliminary data.</text>
</comment>
<feature type="compositionally biased region" description="Basic and acidic residues" evidence="1">
    <location>
        <begin position="529"/>
        <end position="538"/>
    </location>
</feature>
<feature type="compositionally biased region" description="Polar residues" evidence="1">
    <location>
        <begin position="421"/>
        <end position="431"/>
    </location>
</feature>
<organism evidence="3 4">
    <name type="scientific">Clathrus columnatus</name>
    <dbReference type="NCBI Taxonomy" id="1419009"/>
    <lineage>
        <taxon>Eukaryota</taxon>
        <taxon>Fungi</taxon>
        <taxon>Dikarya</taxon>
        <taxon>Basidiomycota</taxon>
        <taxon>Agaricomycotina</taxon>
        <taxon>Agaricomycetes</taxon>
        <taxon>Phallomycetidae</taxon>
        <taxon>Phallales</taxon>
        <taxon>Clathraceae</taxon>
        <taxon>Clathrus</taxon>
    </lineage>
</organism>